<sequence length="43" mass="5281">MPRDRLGSERPEPVELEVHEEFTDYEWTTHDDTAVIRRYVEEF</sequence>
<evidence type="ECO:0000313" key="1">
    <source>
        <dbReference type="EMBL" id="SDF42979.1"/>
    </source>
</evidence>
<protein>
    <submittedName>
        <fullName evidence="1">Uncharacterized protein</fullName>
    </submittedName>
</protein>
<evidence type="ECO:0000313" key="2">
    <source>
        <dbReference type="Proteomes" id="UP000324020"/>
    </source>
</evidence>
<proteinExistence type="predicted"/>
<accession>A0A1G7L1V3</accession>
<dbReference type="EMBL" id="FNBO01000004">
    <property type="protein sequence ID" value="SDF42979.1"/>
    <property type="molecule type" value="Genomic_DNA"/>
</dbReference>
<organism evidence="1 2">
    <name type="scientific">Halorubrum xinjiangense</name>
    <dbReference type="NCBI Taxonomy" id="261291"/>
    <lineage>
        <taxon>Archaea</taxon>
        <taxon>Methanobacteriati</taxon>
        <taxon>Methanobacteriota</taxon>
        <taxon>Stenosarchaea group</taxon>
        <taxon>Halobacteria</taxon>
        <taxon>Halobacteriales</taxon>
        <taxon>Haloferacaceae</taxon>
        <taxon>Halorubrum</taxon>
    </lineage>
</organism>
<dbReference type="Proteomes" id="UP000324020">
    <property type="component" value="Unassembled WGS sequence"/>
</dbReference>
<gene>
    <name evidence="1" type="ORF">SAMN04488067_104168</name>
</gene>
<dbReference type="RefSeq" id="WP_262488591.1">
    <property type="nucleotide sequence ID" value="NZ_FNBO01000004.1"/>
</dbReference>
<reference evidence="1 2" key="1">
    <citation type="submission" date="2016-10" db="EMBL/GenBank/DDBJ databases">
        <authorList>
            <person name="Varghese N."/>
            <person name="Submissions S."/>
        </authorList>
    </citation>
    <scope>NUCLEOTIDE SEQUENCE [LARGE SCALE GENOMIC DNA]</scope>
    <source>
        <strain evidence="1 2">CGMCC 1.3527</strain>
    </source>
</reference>
<keyword evidence="2" id="KW-1185">Reference proteome</keyword>
<name>A0A1G7L1V3_9EURY</name>
<dbReference type="AlphaFoldDB" id="A0A1G7L1V3"/>